<evidence type="ECO:0000256" key="1">
    <source>
        <dbReference type="SAM" id="SignalP"/>
    </source>
</evidence>
<proteinExistence type="predicted"/>
<evidence type="ECO:0008006" key="4">
    <source>
        <dbReference type="Google" id="ProtNLM"/>
    </source>
</evidence>
<keyword evidence="3" id="KW-1185">Reference proteome</keyword>
<protein>
    <recommendedName>
        <fullName evidence="4">Secreted protein</fullName>
    </recommendedName>
</protein>
<accession>A0A067MDC3</accession>
<feature type="chain" id="PRO_5001641299" description="Secreted protein" evidence="1">
    <location>
        <begin position="23"/>
        <end position="82"/>
    </location>
</feature>
<dbReference type="EMBL" id="KL198041">
    <property type="protein sequence ID" value="KDQ13763.1"/>
    <property type="molecule type" value="Genomic_DNA"/>
</dbReference>
<gene>
    <name evidence="2" type="ORF">BOTBODRAFT_359894</name>
</gene>
<feature type="signal peptide" evidence="1">
    <location>
        <begin position="1"/>
        <end position="22"/>
    </location>
</feature>
<dbReference type="InParanoid" id="A0A067MDC3"/>
<evidence type="ECO:0000313" key="3">
    <source>
        <dbReference type="Proteomes" id="UP000027195"/>
    </source>
</evidence>
<keyword evidence="1" id="KW-0732">Signal</keyword>
<evidence type="ECO:0000313" key="2">
    <source>
        <dbReference type="EMBL" id="KDQ13763.1"/>
    </source>
</evidence>
<sequence>MRLAVFQSLNALLTLLIGRRFARNITGLCTCMQAIELFHSSVSDSLEKGVVFAGVDRRPSVKSRKHWLRSVLCRGKVLGRGL</sequence>
<organism evidence="2 3">
    <name type="scientific">Botryobasidium botryosum (strain FD-172 SS1)</name>
    <dbReference type="NCBI Taxonomy" id="930990"/>
    <lineage>
        <taxon>Eukaryota</taxon>
        <taxon>Fungi</taxon>
        <taxon>Dikarya</taxon>
        <taxon>Basidiomycota</taxon>
        <taxon>Agaricomycotina</taxon>
        <taxon>Agaricomycetes</taxon>
        <taxon>Cantharellales</taxon>
        <taxon>Botryobasidiaceae</taxon>
        <taxon>Botryobasidium</taxon>
    </lineage>
</organism>
<name>A0A067MDC3_BOTB1</name>
<dbReference type="AlphaFoldDB" id="A0A067MDC3"/>
<reference evidence="3" key="1">
    <citation type="journal article" date="2014" name="Proc. Natl. Acad. Sci. U.S.A.">
        <title>Extensive sampling of basidiomycete genomes demonstrates inadequacy of the white-rot/brown-rot paradigm for wood decay fungi.</title>
        <authorList>
            <person name="Riley R."/>
            <person name="Salamov A.A."/>
            <person name="Brown D.W."/>
            <person name="Nagy L.G."/>
            <person name="Floudas D."/>
            <person name="Held B.W."/>
            <person name="Levasseur A."/>
            <person name="Lombard V."/>
            <person name="Morin E."/>
            <person name="Otillar R."/>
            <person name="Lindquist E.A."/>
            <person name="Sun H."/>
            <person name="LaButti K.M."/>
            <person name="Schmutz J."/>
            <person name="Jabbour D."/>
            <person name="Luo H."/>
            <person name="Baker S.E."/>
            <person name="Pisabarro A.G."/>
            <person name="Walton J.D."/>
            <person name="Blanchette R.A."/>
            <person name="Henrissat B."/>
            <person name="Martin F."/>
            <person name="Cullen D."/>
            <person name="Hibbett D.S."/>
            <person name="Grigoriev I.V."/>
        </authorList>
    </citation>
    <scope>NUCLEOTIDE SEQUENCE [LARGE SCALE GENOMIC DNA]</scope>
    <source>
        <strain evidence="3">FD-172 SS1</strain>
    </source>
</reference>
<dbReference type="Proteomes" id="UP000027195">
    <property type="component" value="Unassembled WGS sequence"/>
</dbReference>
<dbReference type="HOGENOM" id="CLU_2557989_0_0_1"/>